<dbReference type="Gene3D" id="3.90.190.20">
    <property type="entry name" value="Mur ligase, C-terminal domain"/>
    <property type="match status" value="1"/>
</dbReference>
<dbReference type="NCBIfam" id="NF008897">
    <property type="entry name" value="PRK11930.1"/>
    <property type="match status" value="1"/>
</dbReference>
<comment type="caution">
    <text evidence="6">The sequence shown here is derived from an EMBL/GenBank/DDBJ whole genome shotgun (WGS) entry which is preliminary data.</text>
</comment>
<name>A0ABW3KAS0_9BACT</name>
<reference evidence="7" key="1">
    <citation type="journal article" date="2019" name="Int. J. Syst. Evol. Microbiol.">
        <title>The Global Catalogue of Microorganisms (GCM) 10K type strain sequencing project: providing services to taxonomists for standard genome sequencing and annotation.</title>
        <authorList>
            <consortium name="The Broad Institute Genomics Platform"/>
            <consortium name="The Broad Institute Genome Sequencing Center for Infectious Disease"/>
            <person name="Wu L."/>
            <person name="Ma J."/>
        </authorList>
    </citation>
    <scope>NUCLEOTIDE SEQUENCE [LARGE SCALE GENOMIC DNA]</scope>
    <source>
        <strain evidence="7">CCUG 58938</strain>
    </source>
</reference>
<dbReference type="CDD" id="cd00430">
    <property type="entry name" value="PLPDE_III_AR"/>
    <property type="match status" value="1"/>
</dbReference>
<feature type="domain" description="Alanine racemase C-terminal" evidence="5">
    <location>
        <begin position="685"/>
        <end position="809"/>
    </location>
</feature>
<dbReference type="InterPro" id="IPR011079">
    <property type="entry name" value="Ala_racemase_C"/>
</dbReference>
<gene>
    <name evidence="6" type="ORF">ACFQ21_24715</name>
</gene>
<dbReference type="InterPro" id="IPR001608">
    <property type="entry name" value="Ala_racemase_N"/>
</dbReference>
<dbReference type="EMBL" id="JBHTKA010000008">
    <property type="protein sequence ID" value="MFD1002551.1"/>
    <property type="molecule type" value="Genomic_DNA"/>
</dbReference>
<dbReference type="Gene3D" id="3.40.1190.10">
    <property type="entry name" value="Mur-like, catalytic domain"/>
    <property type="match status" value="1"/>
</dbReference>
<dbReference type="Pfam" id="PF01168">
    <property type="entry name" value="Ala_racemase_N"/>
    <property type="match status" value="1"/>
</dbReference>
<dbReference type="Pfam" id="PF08245">
    <property type="entry name" value="Mur_ligase_M"/>
    <property type="match status" value="1"/>
</dbReference>
<dbReference type="InterPro" id="IPR009006">
    <property type="entry name" value="Ala_racemase/Decarboxylase_C"/>
</dbReference>
<comment type="similarity">
    <text evidence="4">Belongs to the alanine racemase family.</text>
</comment>
<evidence type="ECO:0000313" key="6">
    <source>
        <dbReference type="EMBL" id="MFD1002551.1"/>
    </source>
</evidence>
<dbReference type="Pfam" id="PF00842">
    <property type="entry name" value="Ala_racemase_C"/>
    <property type="match status" value="1"/>
</dbReference>
<comment type="function">
    <text evidence="4">Catalyzes the interconversion of L-alanine and D-alanine. May also act on other amino acids.</text>
</comment>
<dbReference type="EC" id="5.1.1.1" evidence="4"/>
<feature type="binding site" evidence="4">
    <location>
        <position position="755"/>
    </location>
    <ligand>
        <name>substrate</name>
    </ligand>
</feature>
<dbReference type="InterPro" id="IPR000821">
    <property type="entry name" value="Ala_racemase"/>
</dbReference>
<keyword evidence="6" id="KW-0436">Ligase</keyword>
<dbReference type="Gene3D" id="2.40.37.10">
    <property type="entry name" value="Lyase, Ornithine Decarboxylase, Chain A, domain 1"/>
    <property type="match status" value="1"/>
</dbReference>
<feature type="modified residue" description="N6-(pyridoxal phosphate)lysine" evidence="4">
    <location>
        <position position="483"/>
    </location>
</feature>
<organism evidence="6 7">
    <name type="scientific">Ohtaekwangia kribbensis</name>
    <dbReference type="NCBI Taxonomy" id="688913"/>
    <lineage>
        <taxon>Bacteria</taxon>
        <taxon>Pseudomonadati</taxon>
        <taxon>Bacteroidota</taxon>
        <taxon>Cytophagia</taxon>
        <taxon>Cytophagales</taxon>
        <taxon>Fulvivirgaceae</taxon>
        <taxon>Ohtaekwangia</taxon>
    </lineage>
</organism>
<feature type="binding site" evidence="4">
    <location>
        <position position="578"/>
    </location>
    <ligand>
        <name>substrate</name>
    </ligand>
</feature>
<dbReference type="HAMAP" id="MF_01201">
    <property type="entry name" value="Ala_racemase"/>
    <property type="match status" value="1"/>
</dbReference>
<comment type="cofactor">
    <cofactor evidence="1 4">
        <name>pyridoxal 5'-phosphate</name>
        <dbReference type="ChEBI" id="CHEBI:597326"/>
    </cofactor>
</comment>
<dbReference type="PANTHER" id="PTHR30511">
    <property type="entry name" value="ALANINE RACEMASE"/>
    <property type="match status" value="1"/>
</dbReference>
<comment type="catalytic activity">
    <reaction evidence="4">
        <text>L-alanine = D-alanine</text>
        <dbReference type="Rhea" id="RHEA:20249"/>
        <dbReference type="ChEBI" id="CHEBI:57416"/>
        <dbReference type="ChEBI" id="CHEBI:57972"/>
        <dbReference type="EC" id="5.1.1.1"/>
    </reaction>
</comment>
<dbReference type="Gene3D" id="3.40.1390.10">
    <property type="entry name" value="MurE/MurF, N-terminal domain"/>
    <property type="match status" value="1"/>
</dbReference>
<dbReference type="SUPFAM" id="SSF51419">
    <property type="entry name" value="PLP-binding barrel"/>
    <property type="match status" value="1"/>
</dbReference>
<dbReference type="SUPFAM" id="SSF53623">
    <property type="entry name" value="MurD-like peptide ligases, catalytic domain"/>
    <property type="match status" value="1"/>
</dbReference>
<sequence length="813" mass="91302">MIRFSQLERILKGKTVFTFEDRGITSLSIDSRKATATPGTLFFAIAGERHNAHRFIHELYQRGIRQFVVEQKVDSVEQLPEANIIQVSSSIQALQRLVAFHRSQFSIPVVGITGSNGKTIIKEWLFQMLSKKLNVVKNPGSYNSQVGVPLSVWQIQSHHQIGIFEAGISRPDEMQNLAQVIQPTIGIFSTIGSAHDEGFSDREQKIQEKLRLFDEAKVVIYCKDHAAIDRAVAAHELKKLFTWGYKEGADVSIQRKASGFNVTYNKHTFSLTLPFSDPASVENCFHCVALLLWLKYDPIYIQECITSLRTVHMRLELKEGINHCQLIDDTYNNDLAGLEISLQFLLHQHQRTRKRIILSDILESGLEKDALIKQIAELVQRNKVDNFTGVGKVLGEFKHLFSANASFYESTEDFLSNFNTDQLQDEVILVKGARAFQFEKIVSRLQRKVHGTVMEINLGALVNNLNFFRSRLRPSTRIMVMVKAFAYGSGSNEIANILQYHKVDYLGVAYADEGVDLRKNHITLPIMVMNPSEESFNSILTYNLEPEIYSFKIFKALAAFLQGKVCHIHIKLDTGMHRLGFEERDLGELTNLLSSNPNIKVASIFSHLAGADELQHDAFSTSQADKFRRWADVISEALGYKPFYHILNTPGILRLPHLQMDMVRLGIGLYGVDPTTEGFHELKPVATLKTIISQVRNIPKGESIGYGRRGVAEQDMTLATIAVGYADGFSRAFSRGVGHVLINGKRAPVIGNVCMDMSMVDITGIDANEGDEVILFGAQLPIQEVAASIKTIPYEILTNTSERVKRVFVAESI</sequence>
<feature type="active site" description="Proton acceptor; specific for D-alanine" evidence="4">
    <location>
        <position position="483"/>
    </location>
</feature>
<dbReference type="InterPro" id="IPR013221">
    <property type="entry name" value="Mur_ligase_cen"/>
</dbReference>
<dbReference type="PANTHER" id="PTHR30511:SF0">
    <property type="entry name" value="ALANINE RACEMASE, CATABOLIC-RELATED"/>
    <property type="match status" value="1"/>
</dbReference>
<dbReference type="Gene3D" id="3.20.20.10">
    <property type="entry name" value="Alanine racemase"/>
    <property type="match status" value="1"/>
</dbReference>
<dbReference type="InterPro" id="IPR035911">
    <property type="entry name" value="MurE/MurF_N"/>
</dbReference>
<accession>A0ABW3KAS0</accession>
<dbReference type="SMART" id="SM01005">
    <property type="entry name" value="Ala_racemase_C"/>
    <property type="match status" value="1"/>
</dbReference>
<proteinExistence type="inferred from homology"/>
<keyword evidence="7" id="KW-1185">Reference proteome</keyword>
<dbReference type="GO" id="GO:0016874">
    <property type="term" value="F:ligase activity"/>
    <property type="evidence" value="ECO:0007669"/>
    <property type="project" value="UniProtKB-KW"/>
</dbReference>
<dbReference type="PRINTS" id="PR00992">
    <property type="entry name" value="ALARACEMASE"/>
</dbReference>
<dbReference type="SUPFAM" id="SSF50621">
    <property type="entry name" value="Alanine racemase C-terminal domain-like"/>
    <property type="match status" value="1"/>
</dbReference>
<dbReference type="InterPro" id="IPR036615">
    <property type="entry name" value="Mur_ligase_C_dom_sf"/>
</dbReference>
<dbReference type="Proteomes" id="UP001597112">
    <property type="component" value="Unassembled WGS sequence"/>
</dbReference>
<evidence type="ECO:0000256" key="1">
    <source>
        <dbReference type="ARBA" id="ARBA00001933"/>
    </source>
</evidence>
<dbReference type="SUPFAM" id="SSF53244">
    <property type="entry name" value="MurD-like peptide ligases, peptide-binding domain"/>
    <property type="match status" value="1"/>
</dbReference>
<evidence type="ECO:0000256" key="4">
    <source>
        <dbReference type="HAMAP-Rule" id="MF_01201"/>
    </source>
</evidence>
<evidence type="ECO:0000256" key="2">
    <source>
        <dbReference type="ARBA" id="ARBA00022898"/>
    </source>
</evidence>
<feature type="active site" description="Proton acceptor; specific for L-alanine" evidence="4">
    <location>
        <position position="706"/>
    </location>
</feature>
<keyword evidence="3 4" id="KW-0413">Isomerase</keyword>
<comment type="pathway">
    <text evidence="4">Amino-acid biosynthesis; D-alanine biosynthesis; D-alanine from L-alanine: step 1/1.</text>
</comment>
<dbReference type="RefSeq" id="WP_377583814.1">
    <property type="nucleotide sequence ID" value="NZ_JBHTKA010000008.1"/>
</dbReference>
<evidence type="ECO:0000313" key="7">
    <source>
        <dbReference type="Proteomes" id="UP001597112"/>
    </source>
</evidence>
<dbReference type="SUPFAM" id="SSF63418">
    <property type="entry name" value="MurE/MurF N-terminal domain"/>
    <property type="match status" value="1"/>
</dbReference>
<evidence type="ECO:0000256" key="3">
    <source>
        <dbReference type="ARBA" id="ARBA00023235"/>
    </source>
</evidence>
<dbReference type="InterPro" id="IPR036565">
    <property type="entry name" value="Mur-like_cat_sf"/>
</dbReference>
<dbReference type="NCBIfam" id="TIGR00492">
    <property type="entry name" value="alr"/>
    <property type="match status" value="1"/>
</dbReference>
<keyword evidence="2 4" id="KW-0663">Pyridoxal phosphate</keyword>
<dbReference type="InterPro" id="IPR029066">
    <property type="entry name" value="PLP-binding_barrel"/>
</dbReference>
<protein>
    <recommendedName>
        <fullName evidence="4">Alanine racemase</fullName>
        <ecNumber evidence="4">5.1.1.1</ecNumber>
    </recommendedName>
</protein>
<evidence type="ECO:0000259" key="5">
    <source>
        <dbReference type="SMART" id="SM01005"/>
    </source>
</evidence>